<accession>F2BDZ0</accession>
<evidence type="ECO:0000256" key="1">
    <source>
        <dbReference type="SAM" id="MobiDB-lite"/>
    </source>
</evidence>
<dbReference type="AlphaFoldDB" id="F2BDZ0"/>
<dbReference type="EMBL" id="AFAY01000042">
    <property type="protein sequence ID" value="EGF10309.1"/>
    <property type="molecule type" value="Genomic_DNA"/>
</dbReference>
<organism evidence="2 3">
    <name type="scientific">Neisseria bacilliformis ATCC BAA-1200</name>
    <dbReference type="NCBI Taxonomy" id="888742"/>
    <lineage>
        <taxon>Bacteria</taxon>
        <taxon>Pseudomonadati</taxon>
        <taxon>Pseudomonadota</taxon>
        <taxon>Betaproteobacteria</taxon>
        <taxon>Neisseriales</taxon>
        <taxon>Neisseriaceae</taxon>
        <taxon>Neisseria</taxon>
    </lineage>
</organism>
<feature type="region of interest" description="Disordered" evidence="1">
    <location>
        <begin position="1"/>
        <end position="44"/>
    </location>
</feature>
<sequence length="60" mass="6857">MRPSENSLSAPRFFRRPQRPSENASLTRQIDPSSESTDNPPRLKTIRTCFQTASKHKEAV</sequence>
<reference evidence="2 3" key="1">
    <citation type="submission" date="2011-02" db="EMBL/GenBank/DDBJ databases">
        <authorList>
            <person name="Muzny D."/>
            <person name="Qin X."/>
            <person name="Deng J."/>
            <person name="Jiang H."/>
            <person name="Liu Y."/>
            <person name="Qu J."/>
            <person name="Song X.-Z."/>
            <person name="Zhang L."/>
            <person name="Thornton R."/>
            <person name="Coyle M."/>
            <person name="Francisco L."/>
            <person name="Jackson L."/>
            <person name="Javaid M."/>
            <person name="Korchina V."/>
            <person name="Kovar C."/>
            <person name="Mata R."/>
            <person name="Mathew T."/>
            <person name="Ngo R."/>
            <person name="Nguyen L."/>
            <person name="Nguyen N."/>
            <person name="Okwuonu G."/>
            <person name="Ongeri F."/>
            <person name="Pham C."/>
            <person name="Simmons D."/>
            <person name="Wilczek-Boney K."/>
            <person name="Hale W."/>
            <person name="Jakkamsetti A."/>
            <person name="Pham P."/>
            <person name="Ruth R."/>
            <person name="San Lucas F."/>
            <person name="Warren J."/>
            <person name="Zhang J."/>
            <person name="Zhao Z."/>
            <person name="Zhou C."/>
            <person name="Zhu D."/>
            <person name="Lee S."/>
            <person name="Bess C."/>
            <person name="Blankenburg K."/>
            <person name="Forbes L."/>
            <person name="Fu Q."/>
            <person name="Gubbala S."/>
            <person name="Hirani K."/>
            <person name="Jayaseelan J.C."/>
            <person name="Lara F."/>
            <person name="Munidasa M."/>
            <person name="Palculict T."/>
            <person name="Patil S."/>
            <person name="Pu L.-L."/>
            <person name="Saada N."/>
            <person name="Tang L."/>
            <person name="Weissenberger G."/>
            <person name="Zhu Y."/>
            <person name="Hemphill L."/>
            <person name="Shang Y."/>
            <person name="Youmans B."/>
            <person name="Ayvaz T."/>
            <person name="Ross M."/>
            <person name="Santibanez J."/>
            <person name="Aqrawi P."/>
            <person name="Gross S."/>
            <person name="Joshi V."/>
            <person name="Fowler G."/>
            <person name="Nazareth L."/>
            <person name="Reid J."/>
            <person name="Worley K."/>
            <person name="Petrosino J."/>
            <person name="Highlander S."/>
            <person name="Gibbs R."/>
        </authorList>
    </citation>
    <scope>NUCLEOTIDE SEQUENCE [LARGE SCALE GENOMIC DNA]</scope>
    <source>
        <strain evidence="2 3">ATCC BAA-1200</strain>
    </source>
</reference>
<keyword evidence="3" id="KW-1185">Reference proteome</keyword>
<evidence type="ECO:0000313" key="2">
    <source>
        <dbReference type="EMBL" id="EGF10309.1"/>
    </source>
</evidence>
<proteinExistence type="predicted"/>
<name>F2BDZ0_9NEIS</name>
<evidence type="ECO:0000313" key="3">
    <source>
        <dbReference type="Proteomes" id="UP000004105"/>
    </source>
</evidence>
<gene>
    <name evidence="2" type="ORF">HMPREF9123_1946</name>
</gene>
<protein>
    <submittedName>
        <fullName evidence="2">Uncharacterized protein</fullName>
    </submittedName>
</protein>
<dbReference type="Proteomes" id="UP000004105">
    <property type="component" value="Unassembled WGS sequence"/>
</dbReference>
<dbReference type="HOGENOM" id="CLU_2936793_0_0_4"/>
<feature type="compositionally biased region" description="Polar residues" evidence="1">
    <location>
        <begin position="20"/>
        <end position="39"/>
    </location>
</feature>
<comment type="caution">
    <text evidence="2">The sequence shown here is derived from an EMBL/GenBank/DDBJ whole genome shotgun (WGS) entry which is preliminary data.</text>
</comment>